<dbReference type="EMBL" id="BLAF01000025">
    <property type="protein sequence ID" value="GES21735.1"/>
    <property type="molecule type" value="Genomic_DNA"/>
</dbReference>
<dbReference type="AlphaFoldDB" id="A0A5M3XJZ4"/>
<dbReference type="Proteomes" id="UP000377595">
    <property type="component" value="Unassembled WGS sequence"/>
</dbReference>
<gene>
    <name evidence="1" type="ORF">Aple_046310</name>
</gene>
<sequence>MGGRMNSDQSPVVLTPHPLQRVGAYALAALAGVDSPEEMTAESFERAYNLMTKHLLLTARVEGSKDPGGFWLGASYTYWPNASGLNTTNRKKISPDERREQMRAWRTFPETGPDAPCMLCGRASCGFYGKVDLPLGASTSYRNTTVPGHDGLALCRGCLASFHALPYGCSLKGGKAVTLHSWDDEFLARAVPTQVQRTKEAAALTTAGIKSGPYAREVEALRWLRGYGARITEMVELFVFSNSNKEQTLDIHGLDQPLAEWLRTTMQDTRNPDGFRYLIRAHQTEKIPGTALLARNAFRNPPAVAQRVVSYLVGLAVEKDALPIEARPLTELCLSYVTEVLHVNQRDVDRVKELAARVAGVLAAKPERGTLKSYEHMHRESRRLEGWLKEQAVRWTLQPDQEGSFVTDEQWRLLFDSDGRSRLHRDILLISVLQELSQLNWLKGVPEDPDERADRDDDGLSI</sequence>
<name>A0A5M3XJZ4_9ACTN</name>
<keyword evidence="2" id="KW-1185">Reference proteome</keyword>
<accession>A0A5M3XJZ4</accession>
<comment type="caution">
    <text evidence="1">The sequence shown here is derived from an EMBL/GenBank/DDBJ whole genome shotgun (WGS) entry which is preliminary data.</text>
</comment>
<evidence type="ECO:0000313" key="1">
    <source>
        <dbReference type="EMBL" id="GES21735.1"/>
    </source>
</evidence>
<proteinExistence type="predicted"/>
<organism evidence="1 2">
    <name type="scientific">Acrocarpospora pleiomorpha</name>
    <dbReference type="NCBI Taxonomy" id="90975"/>
    <lineage>
        <taxon>Bacteria</taxon>
        <taxon>Bacillati</taxon>
        <taxon>Actinomycetota</taxon>
        <taxon>Actinomycetes</taxon>
        <taxon>Streptosporangiales</taxon>
        <taxon>Streptosporangiaceae</taxon>
        <taxon>Acrocarpospora</taxon>
    </lineage>
</organism>
<protein>
    <recommendedName>
        <fullName evidence="3">Type I-B CRISPR-associated protein Cas8b1/Cst1</fullName>
    </recommendedName>
</protein>
<reference evidence="1 2" key="1">
    <citation type="submission" date="2019-10" db="EMBL/GenBank/DDBJ databases">
        <title>Whole genome shotgun sequence of Acrocarpospora pleiomorpha NBRC 16267.</title>
        <authorList>
            <person name="Ichikawa N."/>
            <person name="Kimura A."/>
            <person name="Kitahashi Y."/>
            <person name="Komaki H."/>
            <person name="Oguchi A."/>
        </authorList>
    </citation>
    <scope>NUCLEOTIDE SEQUENCE [LARGE SCALE GENOMIC DNA]</scope>
    <source>
        <strain evidence="1 2">NBRC 16267</strain>
    </source>
</reference>
<evidence type="ECO:0008006" key="3">
    <source>
        <dbReference type="Google" id="ProtNLM"/>
    </source>
</evidence>
<evidence type="ECO:0000313" key="2">
    <source>
        <dbReference type="Proteomes" id="UP000377595"/>
    </source>
</evidence>